<evidence type="ECO:0000259" key="1">
    <source>
        <dbReference type="Pfam" id="PF12697"/>
    </source>
</evidence>
<protein>
    <submittedName>
        <fullName evidence="3">Alpha/beta hydrolase domain-containing protein VTE7 isoform X1</fullName>
    </submittedName>
</protein>
<proteinExistence type="predicted"/>
<reference evidence="2" key="1">
    <citation type="journal article" date="2025" name="Foods">
        <title>Unveiling the Microbial Signatures of Arabica Coffee Cherries: Insights into Ripeness Specific Diversity, Functional Traits, and Implications for Quality and Safety.</title>
        <authorList>
            <consortium name="RefSeq"/>
            <person name="Tenea G.N."/>
            <person name="Cifuentes V."/>
            <person name="Reyes P."/>
            <person name="Cevallos-Vallejos M."/>
        </authorList>
    </citation>
    <scope>NUCLEOTIDE SEQUENCE [LARGE SCALE GENOMIC DNA]</scope>
</reference>
<dbReference type="PRINTS" id="PR00111">
    <property type="entry name" value="ABHYDROLASE"/>
</dbReference>
<dbReference type="RefSeq" id="XP_027098633.1">
    <property type="nucleotide sequence ID" value="XM_027242832.2"/>
</dbReference>
<sequence>MSTNPHDLTVAYSKFTTSRPQLLQFYHIHRHISNHFEPALIPGARERFTSMYSMHLWFNSGGRLGTNAVSVDGGFPSFIPEEVKEIKDPFARALAQRIQRLPVKLQVGFSESCIMSSCVKPRFQRDTNPAVLLHCFDSSCLEWRRTYPLLEDAAVETWAIDILGWGFSDLERLPPCDAASKRYHLYQLWRTHIQRPMILVGPSLGAAVAIDFAVNFPEAVDKLILIGASVHVEGTGLLTKLPKFLAYAGVSLLKSLPLRLFANLLAFDDISLSTCFDWTNVGRLHCLLPWWEDATVNYMLSGGYNVVNQIKQVNKRVLIIWGECDNIVSNKLAVWRQFHISLGTKLQLPPLTPLCLCRHPGLQPPGRWARKGGIDRSRSKTLVFNSSCMLHKLQRLHSELPDATIRQIPDCGHLPHVEKPEMVARLIADFALSGTRKEEQNPIVLNSAGEKNTSSFIC</sequence>
<dbReference type="GO" id="GO:0016787">
    <property type="term" value="F:hydrolase activity"/>
    <property type="evidence" value="ECO:0007669"/>
    <property type="project" value="UniProtKB-ARBA"/>
</dbReference>
<gene>
    <name evidence="3" type="primary">LOC113717966</name>
</gene>
<dbReference type="SUPFAM" id="SSF53474">
    <property type="entry name" value="alpha/beta-Hydrolases"/>
    <property type="match status" value="1"/>
</dbReference>
<dbReference type="PANTHER" id="PTHR43689">
    <property type="entry name" value="HYDROLASE"/>
    <property type="match status" value="1"/>
</dbReference>
<dbReference type="Gene3D" id="3.40.50.1820">
    <property type="entry name" value="alpha/beta hydrolase"/>
    <property type="match status" value="2"/>
</dbReference>
<dbReference type="InterPro" id="IPR000639">
    <property type="entry name" value="Epox_hydrolase-like"/>
</dbReference>
<organism evidence="2 3">
    <name type="scientific">Coffea arabica</name>
    <name type="common">Arabian coffee</name>
    <dbReference type="NCBI Taxonomy" id="13443"/>
    <lineage>
        <taxon>Eukaryota</taxon>
        <taxon>Viridiplantae</taxon>
        <taxon>Streptophyta</taxon>
        <taxon>Embryophyta</taxon>
        <taxon>Tracheophyta</taxon>
        <taxon>Spermatophyta</taxon>
        <taxon>Magnoliopsida</taxon>
        <taxon>eudicotyledons</taxon>
        <taxon>Gunneridae</taxon>
        <taxon>Pentapetalae</taxon>
        <taxon>asterids</taxon>
        <taxon>lamiids</taxon>
        <taxon>Gentianales</taxon>
        <taxon>Rubiaceae</taxon>
        <taxon>Ixoroideae</taxon>
        <taxon>Gardenieae complex</taxon>
        <taxon>Bertiereae - Coffeeae clade</taxon>
        <taxon>Coffeeae</taxon>
        <taxon>Coffea</taxon>
    </lineage>
</organism>
<dbReference type="PRINTS" id="PR00412">
    <property type="entry name" value="EPOXHYDRLASE"/>
</dbReference>
<keyword evidence="2" id="KW-1185">Reference proteome</keyword>
<dbReference type="InterPro" id="IPR000073">
    <property type="entry name" value="AB_hydrolase_1"/>
</dbReference>
<dbReference type="Pfam" id="PF12697">
    <property type="entry name" value="Abhydrolase_6"/>
    <property type="match status" value="1"/>
</dbReference>
<dbReference type="OrthoDB" id="6431331at2759"/>
<evidence type="ECO:0000313" key="3">
    <source>
        <dbReference type="RefSeq" id="XP_027098633.1"/>
    </source>
</evidence>
<dbReference type="AlphaFoldDB" id="A0A6P6V6Y9"/>
<dbReference type="InterPro" id="IPR029058">
    <property type="entry name" value="AB_hydrolase_fold"/>
</dbReference>
<name>A0A6P6V6Y9_COFAR</name>
<reference evidence="3" key="2">
    <citation type="submission" date="2025-08" db="UniProtKB">
        <authorList>
            <consortium name="RefSeq"/>
        </authorList>
    </citation>
    <scope>IDENTIFICATION</scope>
    <source>
        <tissue evidence="3">Leaves</tissue>
    </source>
</reference>
<dbReference type="PANTHER" id="PTHR43689:SF37">
    <property type="entry name" value="ALPHA_BETA HYDROLASE DOMAIN-CONTAINING PROTEIN VTE7"/>
    <property type="match status" value="1"/>
</dbReference>
<dbReference type="GeneID" id="113717966"/>
<evidence type="ECO:0000313" key="2">
    <source>
        <dbReference type="Proteomes" id="UP001652660"/>
    </source>
</evidence>
<accession>A0A6P6V6Y9</accession>
<keyword evidence="3" id="KW-0378">Hydrolase</keyword>
<dbReference type="Proteomes" id="UP001652660">
    <property type="component" value="Chromosome 11e"/>
</dbReference>
<feature type="domain" description="AB hydrolase-1" evidence="1">
    <location>
        <begin position="131"/>
        <end position="425"/>
    </location>
</feature>